<dbReference type="SUPFAM" id="SSF53300">
    <property type="entry name" value="vWA-like"/>
    <property type="match status" value="1"/>
</dbReference>
<feature type="signal peptide" evidence="3">
    <location>
        <begin position="1"/>
        <end position="17"/>
    </location>
</feature>
<evidence type="ECO:0000313" key="6">
    <source>
        <dbReference type="Proteomes" id="UP000471640"/>
    </source>
</evidence>
<evidence type="ECO:0000256" key="1">
    <source>
        <dbReference type="SAM" id="MobiDB-lite"/>
    </source>
</evidence>
<evidence type="ECO:0000259" key="4">
    <source>
        <dbReference type="PROSITE" id="PS50234"/>
    </source>
</evidence>
<dbReference type="PROSITE" id="PS50234">
    <property type="entry name" value="VWFA"/>
    <property type="match status" value="1"/>
</dbReference>
<dbReference type="Pfam" id="PF13519">
    <property type="entry name" value="VWA_2"/>
    <property type="match status" value="1"/>
</dbReference>
<organism evidence="5 6">
    <name type="scientific">Thiorhodococcus mannitoliphagus</name>
    <dbReference type="NCBI Taxonomy" id="329406"/>
    <lineage>
        <taxon>Bacteria</taxon>
        <taxon>Pseudomonadati</taxon>
        <taxon>Pseudomonadota</taxon>
        <taxon>Gammaproteobacteria</taxon>
        <taxon>Chromatiales</taxon>
        <taxon>Chromatiaceae</taxon>
        <taxon>Thiorhodococcus</taxon>
    </lineage>
</organism>
<accession>A0A6P1DVX4</accession>
<feature type="domain" description="VWFA" evidence="4">
    <location>
        <begin position="21"/>
        <end position="208"/>
    </location>
</feature>
<dbReference type="RefSeq" id="WP_164655394.1">
    <property type="nucleotide sequence ID" value="NZ_JAAIJR010000092.1"/>
</dbReference>
<gene>
    <name evidence="5" type="ORF">G3480_18645</name>
</gene>
<keyword evidence="6" id="KW-1185">Reference proteome</keyword>
<reference evidence="5 6" key="2">
    <citation type="submission" date="2020-02" db="EMBL/GenBank/DDBJ databases">
        <title>Genome sequences of Thiorhodococcus mannitoliphagus and Thiorhodococcus minor, purple sulfur photosynthetic bacteria in the gammaproteobacterial family, Chromatiaceae.</title>
        <authorList>
            <person name="Aviles F.A."/>
            <person name="Meyer T.E."/>
            <person name="Kyndt J.A."/>
        </authorList>
    </citation>
    <scope>NUCLEOTIDE SEQUENCE [LARGE SCALE GENOMIC DNA]</scope>
    <source>
        <strain evidence="5 6">DSM 18266</strain>
    </source>
</reference>
<feature type="transmembrane region" description="Helical" evidence="2">
    <location>
        <begin position="424"/>
        <end position="446"/>
    </location>
</feature>
<sequence>MCLLCVFLLVLCSRVSADSVDVVLTLDRSLSMRANDPGRVSLDAAELLIALMGRDDRLALMTFGVDADSLLPLSPLSSEKTAARASALLRGIVTDGRMTNFEAALSGAYGQFSKTDQDAAVHRAIVLFSDGQMNLGAEDATAAAREEILQRLIPKLQAAHIHVYSVAFSPDADLEFLRLLGVSTGGFAFGATTADDIPEAFISLFEQAEQPLMAPIRDGEVKIDSEVEALKLLVEHGPGDPPVRLTDPSSKELTSESEQPGMTWQSSSRFDHITVAQPEPGAWKVSGGANDGKAYLESAIGLEIVAPLVAEVYDPFAVSARLNYRGGTLDPKLGEDVSFTAVITQESSHLVKQIRLERSDLPGEASARVQLTQRGTARIEVTAHSREFQRSKAAFVELVGHNSPLTAVVDDGGRPLQAEVRKQAVMILIAANAALALLIGVAIGVYRWRVSRRHRATEED</sequence>
<dbReference type="InterPro" id="IPR051266">
    <property type="entry name" value="CLCR"/>
</dbReference>
<reference evidence="6" key="1">
    <citation type="journal article" date="2020" name="Microbiol. Resour. Announc.">
        <title>Draft Genome Sequences of Thiorhodococcus mannitoliphagus and Thiorhodococcus minor, Purple Sulfur Photosynthetic Bacteria in the Gammaproteobacterial Family Chromatiaceae.</title>
        <authorList>
            <person name="Aviles F.A."/>
            <person name="Meyer T.E."/>
            <person name="Kyndt J.A."/>
        </authorList>
    </citation>
    <scope>NUCLEOTIDE SEQUENCE [LARGE SCALE GENOMIC DNA]</scope>
    <source>
        <strain evidence="6">DSM 18266</strain>
    </source>
</reference>
<keyword evidence="2" id="KW-0472">Membrane</keyword>
<keyword evidence="3" id="KW-0732">Signal</keyword>
<keyword evidence="2" id="KW-0812">Transmembrane</keyword>
<keyword evidence="2" id="KW-1133">Transmembrane helix</keyword>
<dbReference type="Proteomes" id="UP000471640">
    <property type="component" value="Unassembled WGS sequence"/>
</dbReference>
<comment type="caution">
    <text evidence="5">The sequence shown here is derived from an EMBL/GenBank/DDBJ whole genome shotgun (WGS) entry which is preliminary data.</text>
</comment>
<dbReference type="SMART" id="SM00327">
    <property type="entry name" value="VWA"/>
    <property type="match status" value="1"/>
</dbReference>
<dbReference type="PANTHER" id="PTHR10579:SF43">
    <property type="entry name" value="ZINC FINGER (C3HC4-TYPE RING FINGER) FAMILY PROTEIN"/>
    <property type="match status" value="1"/>
</dbReference>
<evidence type="ECO:0000256" key="3">
    <source>
        <dbReference type="SAM" id="SignalP"/>
    </source>
</evidence>
<feature type="compositionally biased region" description="Polar residues" evidence="1">
    <location>
        <begin position="255"/>
        <end position="265"/>
    </location>
</feature>
<dbReference type="AlphaFoldDB" id="A0A6P1DVX4"/>
<feature type="chain" id="PRO_5027057433" evidence="3">
    <location>
        <begin position="18"/>
        <end position="460"/>
    </location>
</feature>
<feature type="region of interest" description="Disordered" evidence="1">
    <location>
        <begin position="238"/>
        <end position="265"/>
    </location>
</feature>
<dbReference type="CDD" id="cd00198">
    <property type="entry name" value="vWFA"/>
    <property type="match status" value="1"/>
</dbReference>
<protein>
    <submittedName>
        <fullName evidence="5">VWA domain-containing protein</fullName>
    </submittedName>
</protein>
<proteinExistence type="predicted"/>
<dbReference type="InterPro" id="IPR036465">
    <property type="entry name" value="vWFA_dom_sf"/>
</dbReference>
<dbReference type="PANTHER" id="PTHR10579">
    <property type="entry name" value="CALCIUM-ACTIVATED CHLORIDE CHANNEL REGULATOR"/>
    <property type="match status" value="1"/>
</dbReference>
<dbReference type="InterPro" id="IPR002035">
    <property type="entry name" value="VWF_A"/>
</dbReference>
<name>A0A6P1DVX4_9GAMM</name>
<evidence type="ECO:0000256" key="2">
    <source>
        <dbReference type="SAM" id="Phobius"/>
    </source>
</evidence>
<dbReference type="EMBL" id="JAAIJR010000092">
    <property type="protein sequence ID" value="NEX22298.1"/>
    <property type="molecule type" value="Genomic_DNA"/>
</dbReference>
<evidence type="ECO:0000313" key="5">
    <source>
        <dbReference type="EMBL" id="NEX22298.1"/>
    </source>
</evidence>
<dbReference type="Gene3D" id="3.40.50.410">
    <property type="entry name" value="von Willebrand factor, type A domain"/>
    <property type="match status" value="1"/>
</dbReference>